<feature type="transmembrane region" description="Helical" evidence="8">
    <location>
        <begin position="113"/>
        <end position="136"/>
    </location>
</feature>
<keyword evidence="4 11" id="KW-0808">Transferase</keyword>
<dbReference type="RefSeq" id="WP_096777838.1">
    <property type="nucleotide sequence ID" value="NZ_AP024854.1"/>
</dbReference>
<evidence type="ECO:0000256" key="7">
    <source>
        <dbReference type="ARBA" id="ARBA00023136"/>
    </source>
</evidence>
<feature type="transmembrane region" description="Helical" evidence="8">
    <location>
        <begin position="148"/>
        <end position="170"/>
    </location>
</feature>
<dbReference type="GO" id="GO:0009244">
    <property type="term" value="P:lipopolysaccharide core region biosynthetic process"/>
    <property type="evidence" value="ECO:0007669"/>
    <property type="project" value="TreeGrafter"/>
</dbReference>
<reference evidence="11 12" key="1">
    <citation type="submission" date="2017-02" db="EMBL/GenBank/DDBJ databases">
        <authorList>
            <person name="Peterson S.W."/>
        </authorList>
    </citation>
    <scope>NUCLEOTIDE SEQUENCE [LARGE SCALE GENOMIC DNA]</scope>
    <source>
        <strain evidence="11 12">CECT 9189</strain>
    </source>
</reference>
<keyword evidence="6 8" id="KW-1133">Transmembrane helix</keyword>
<gene>
    <name evidence="11" type="primary">eptA_3</name>
    <name evidence="11" type="ORF">CZ814_01927</name>
</gene>
<evidence type="ECO:0000256" key="8">
    <source>
        <dbReference type="SAM" id="Phobius"/>
    </source>
</evidence>
<keyword evidence="7 8" id="KW-0472">Membrane</keyword>
<dbReference type="InterPro" id="IPR000917">
    <property type="entry name" value="Sulfatase_N"/>
</dbReference>
<keyword evidence="2" id="KW-1003">Cell membrane</keyword>
<accession>A0A1T4T3N6</accession>
<name>A0A1T4T3N6_9GAMM</name>
<dbReference type="AlphaFoldDB" id="A0A1T4T3N6"/>
<evidence type="ECO:0000313" key="12">
    <source>
        <dbReference type="Proteomes" id="UP000191116"/>
    </source>
</evidence>
<evidence type="ECO:0000259" key="9">
    <source>
        <dbReference type="Pfam" id="PF00884"/>
    </source>
</evidence>
<dbReference type="OrthoDB" id="9786870at2"/>
<dbReference type="Gene3D" id="3.40.720.10">
    <property type="entry name" value="Alkaline Phosphatase, subunit A"/>
    <property type="match status" value="1"/>
</dbReference>
<dbReference type="PANTHER" id="PTHR30443:SF0">
    <property type="entry name" value="PHOSPHOETHANOLAMINE TRANSFERASE EPTA"/>
    <property type="match status" value="1"/>
</dbReference>
<dbReference type="Pfam" id="PF08019">
    <property type="entry name" value="EptA_B_N"/>
    <property type="match status" value="1"/>
</dbReference>
<keyword evidence="3" id="KW-0997">Cell inner membrane</keyword>
<dbReference type="PANTHER" id="PTHR30443">
    <property type="entry name" value="INNER MEMBRANE PROTEIN"/>
    <property type="match status" value="1"/>
</dbReference>
<dbReference type="EC" id="2.7.-.-" evidence="11"/>
<proteinExistence type="predicted"/>
<evidence type="ECO:0000256" key="5">
    <source>
        <dbReference type="ARBA" id="ARBA00022692"/>
    </source>
</evidence>
<evidence type="ECO:0000256" key="3">
    <source>
        <dbReference type="ARBA" id="ARBA00022519"/>
    </source>
</evidence>
<evidence type="ECO:0000259" key="10">
    <source>
        <dbReference type="Pfam" id="PF08019"/>
    </source>
</evidence>
<evidence type="ECO:0000313" key="11">
    <source>
        <dbReference type="EMBL" id="SKA34851.1"/>
    </source>
</evidence>
<dbReference type="NCBIfam" id="NF028537">
    <property type="entry name" value="P_eth_NH2_trans"/>
    <property type="match status" value="1"/>
</dbReference>
<feature type="domain" description="Sulfatase N-terminal" evidence="9">
    <location>
        <begin position="230"/>
        <end position="519"/>
    </location>
</feature>
<sequence>MRKIFHLKMTSFILWLSLYFSLCFNFPTLAKIFSLSHNVANPIFPYTAPIVLLAAFIIIFSCLCWPYIFKAIMIFLTITSSMALFAEVNYHTLFDNAIIESIFQTRSDEALSYVNLHSITYIIIFGLIPSIWIACVKITKRETFFKEIIARVVLIGIAMTALLIIALTNYKSYAAVGRNNHYLNRMIIPGHVYAGGKYLYKEFIYKPLPYKKQGLDAKLLPTKNHKPTLFVMVLGETARTYDYAYNGYKRDTNPYTKNEGIISFKNVQSCGTYTALSVPCMFSNLTRAHYNQDRAYSQDNAVDIIHRAGAEVLWIDNDGGSKGVADRVPYVATDTSKHNQYCDGTSCYDGVMLSKAASFINKDDKNKLLVLHLIGSHGPTYFQRYPKQFDRFKPSCNRSDIENCTDQEIKNVYDNTILYTDYVDEQVIKLLKKNEGKYNVAMLYMSDHGESLGENGFYLHGAPYPIAPKEQKHVPWLLWLPTQYAQQKGINLSCLRNKENIGHLSHDNLFHSLLGLYGVQSKVINPALDISASCRTPS</sequence>
<protein>
    <submittedName>
        <fullName evidence="11">Phosphoethanolamine transferase EptA</fullName>
        <ecNumber evidence="11">2.7.-.-</ecNumber>
    </submittedName>
</protein>
<feature type="domain" description="Phosphoethanolamine transferase N-terminal" evidence="10">
    <location>
        <begin position="52"/>
        <end position="201"/>
    </location>
</feature>
<evidence type="ECO:0000256" key="2">
    <source>
        <dbReference type="ARBA" id="ARBA00022475"/>
    </source>
</evidence>
<evidence type="ECO:0000256" key="4">
    <source>
        <dbReference type="ARBA" id="ARBA00022679"/>
    </source>
</evidence>
<dbReference type="CDD" id="cd16017">
    <property type="entry name" value="LptA"/>
    <property type="match status" value="1"/>
</dbReference>
<evidence type="ECO:0000256" key="1">
    <source>
        <dbReference type="ARBA" id="ARBA00004429"/>
    </source>
</evidence>
<dbReference type="InterPro" id="IPR058130">
    <property type="entry name" value="PEA_transf_C"/>
</dbReference>
<dbReference type="EMBL" id="FUWP01000008">
    <property type="protein sequence ID" value="SKA34851.1"/>
    <property type="molecule type" value="Genomic_DNA"/>
</dbReference>
<dbReference type="Pfam" id="PF00884">
    <property type="entry name" value="Sulfatase"/>
    <property type="match status" value="1"/>
</dbReference>
<evidence type="ECO:0000256" key="6">
    <source>
        <dbReference type="ARBA" id="ARBA00022989"/>
    </source>
</evidence>
<keyword evidence="5 8" id="KW-0812">Transmembrane</keyword>
<dbReference type="InterPro" id="IPR040423">
    <property type="entry name" value="PEA_transferase"/>
</dbReference>
<dbReference type="GO" id="GO:0016776">
    <property type="term" value="F:phosphotransferase activity, phosphate group as acceptor"/>
    <property type="evidence" value="ECO:0007669"/>
    <property type="project" value="TreeGrafter"/>
</dbReference>
<feature type="transmembrane region" description="Helical" evidence="8">
    <location>
        <begin position="46"/>
        <end position="65"/>
    </location>
</feature>
<dbReference type="InterPro" id="IPR012549">
    <property type="entry name" value="EptA-like_N"/>
</dbReference>
<feature type="transmembrane region" description="Helical" evidence="8">
    <location>
        <begin position="72"/>
        <end position="93"/>
    </location>
</feature>
<dbReference type="GO" id="GO:0005886">
    <property type="term" value="C:plasma membrane"/>
    <property type="evidence" value="ECO:0007669"/>
    <property type="project" value="UniProtKB-SubCell"/>
</dbReference>
<comment type="subcellular location">
    <subcellularLocation>
        <location evidence="1">Cell inner membrane</location>
        <topology evidence="1">Multi-pass membrane protein</topology>
    </subcellularLocation>
</comment>
<organism evidence="11 12">
    <name type="scientific">Photobacterium toruni</name>
    <dbReference type="NCBI Taxonomy" id="1935446"/>
    <lineage>
        <taxon>Bacteria</taxon>
        <taxon>Pseudomonadati</taxon>
        <taxon>Pseudomonadota</taxon>
        <taxon>Gammaproteobacteria</taxon>
        <taxon>Vibrionales</taxon>
        <taxon>Vibrionaceae</taxon>
        <taxon>Photobacterium</taxon>
    </lineage>
</organism>
<dbReference type="InterPro" id="IPR017850">
    <property type="entry name" value="Alkaline_phosphatase_core_sf"/>
</dbReference>
<dbReference type="Proteomes" id="UP000191116">
    <property type="component" value="Unassembled WGS sequence"/>
</dbReference>
<dbReference type="SUPFAM" id="SSF53649">
    <property type="entry name" value="Alkaline phosphatase-like"/>
    <property type="match status" value="1"/>
</dbReference>